<accession>A0A0E9LTN2</accession>
<keyword evidence="5" id="KW-1185">Reference proteome</keyword>
<reference evidence="4 5" key="1">
    <citation type="journal article" date="2015" name="Microbes Environ.">
        <title>Distribution and evolution of nitrogen fixation genes in the phylum bacteroidetes.</title>
        <authorList>
            <person name="Inoue J."/>
            <person name="Oshima K."/>
            <person name="Suda W."/>
            <person name="Sakamoto M."/>
            <person name="Iino T."/>
            <person name="Noda S."/>
            <person name="Hongoh Y."/>
            <person name="Hattori M."/>
            <person name="Ohkuma M."/>
        </authorList>
    </citation>
    <scope>NUCLEOTIDE SEQUENCE [LARGE SCALE GENOMIC DNA]</scope>
    <source>
        <strain evidence="4">JCM 15548</strain>
    </source>
</reference>
<dbReference type="PANTHER" id="PTHR43270">
    <property type="entry name" value="BETA-ALA-HIS DIPEPTIDASE"/>
    <property type="match status" value="1"/>
</dbReference>
<comment type="caution">
    <text evidence="4">The sequence shown here is derived from an EMBL/GenBank/DDBJ whole genome shotgun (WGS) entry which is preliminary data.</text>
</comment>
<dbReference type="InterPro" id="IPR051458">
    <property type="entry name" value="Cyt/Met_Dipeptidase"/>
</dbReference>
<dbReference type="STRING" id="1236989.JCM15548_286"/>
<dbReference type="PANTHER" id="PTHR43270:SF12">
    <property type="entry name" value="SUCCINYL-DIAMINOPIMELATE DESUCCINYLASE"/>
    <property type="match status" value="1"/>
</dbReference>
<proteinExistence type="predicted"/>
<name>A0A0E9LTN2_9BACT</name>
<sequence>MDDLKTYIADNQQRFLDELFELIRIPSISSESKHRPDMYRAAEQWKKILLDGGADKAVVMETAGNPVTYGEKVLDASYPTVLVYGHMDVMPVDPLNLWDTDF</sequence>
<dbReference type="GO" id="GO:0046872">
    <property type="term" value="F:metal ion binding"/>
    <property type="evidence" value="ECO:0007669"/>
    <property type="project" value="UniProtKB-KW"/>
</dbReference>
<evidence type="ECO:0000256" key="3">
    <source>
        <dbReference type="ARBA" id="ARBA00022801"/>
    </source>
</evidence>
<keyword evidence="3 4" id="KW-0378">Hydrolase</keyword>
<dbReference type="AlphaFoldDB" id="A0A0E9LTN2"/>
<evidence type="ECO:0000256" key="2">
    <source>
        <dbReference type="ARBA" id="ARBA00022723"/>
    </source>
</evidence>
<dbReference type="GO" id="GO:0008233">
    <property type="term" value="F:peptidase activity"/>
    <property type="evidence" value="ECO:0007669"/>
    <property type="project" value="UniProtKB-KW"/>
</dbReference>
<dbReference type="Proteomes" id="UP000032900">
    <property type="component" value="Unassembled WGS sequence"/>
</dbReference>
<keyword evidence="2" id="KW-0479">Metal-binding</keyword>
<protein>
    <submittedName>
        <fullName evidence="4">N-acyl-L-amino acid amidohydrolase</fullName>
    </submittedName>
</protein>
<keyword evidence="1" id="KW-0645">Protease</keyword>
<dbReference type="GO" id="GO:0006508">
    <property type="term" value="P:proteolysis"/>
    <property type="evidence" value="ECO:0007669"/>
    <property type="project" value="UniProtKB-KW"/>
</dbReference>
<evidence type="ECO:0000256" key="1">
    <source>
        <dbReference type="ARBA" id="ARBA00022670"/>
    </source>
</evidence>
<gene>
    <name evidence="4" type="ORF">JCM15548_286</name>
</gene>
<dbReference type="EMBL" id="BAZW01000001">
    <property type="protein sequence ID" value="GAO28220.1"/>
    <property type="molecule type" value="Genomic_DNA"/>
</dbReference>
<dbReference type="SUPFAM" id="SSF53187">
    <property type="entry name" value="Zn-dependent exopeptidases"/>
    <property type="match status" value="1"/>
</dbReference>
<organism evidence="4 5">
    <name type="scientific">Geofilum rubicundum JCM 15548</name>
    <dbReference type="NCBI Taxonomy" id="1236989"/>
    <lineage>
        <taxon>Bacteria</taxon>
        <taxon>Pseudomonadati</taxon>
        <taxon>Bacteroidota</taxon>
        <taxon>Bacteroidia</taxon>
        <taxon>Marinilabiliales</taxon>
        <taxon>Marinilabiliaceae</taxon>
        <taxon>Geofilum</taxon>
    </lineage>
</organism>
<dbReference type="Gene3D" id="3.40.630.10">
    <property type="entry name" value="Zn peptidases"/>
    <property type="match status" value="1"/>
</dbReference>
<dbReference type="RefSeq" id="WP_227625299.1">
    <property type="nucleotide sequence ID" value="NZ_BAZW01000001.1"/>
</dbReference>
<evidence type="ECO:0000313" key="4">
    <source>
        <dbReference type="EMBL" id="GAO28220.1"/>
    </source>
</evidence>
<evidence type="ECO:0000313" key="5">
    <source>
        <dbReference type="Proteomes" id="UP000032900"/>
    </source>
</evidence>